<dbReference type="EMBL" id="FOJN01000006">
    <property type="protein sequence ID" value="SFA50221.1"/>
    <property type="molecule type" value="Genomic_DNA"/>
</dbReference>
<organism evidence="3 4">
    <name type="scientific">Rhodococcoides kroppenstedtii</name>
    <dbReference type="NCBI Taxonomy" id="293050"/>
    <lineage>
        <taxon>Bacteria</taxon>
        <taxon>Bacillati</taxon>
        <taxon>Actinomycetota</taxon>
        <taxon>Actinomycetes</taxon>
        <taxon>Mycobacteriales</taxon>
        <taxon>Nocardiaceae</taxon>
        <taxon>Rhodococcoides</taxon>
    </lineage>
</organism>
<evidence type="ECO:0000256" key="2">
    <source>
        <dbReference type="SAM" id="SignalP"/>
    </source>
</evidence>
<evidence type="ECO:0000256" key="1">
    <source>
        <dbReference type="SAM" id="Phobius"/>
    </source>
</evidence>
<evidence type="ECO:0000313" key="3">
    <source>
        <dbReference type="EMBL" id="SFA50221.1"/>
    </source>
</evidence>
<dbReference type="OrthoDB" id="9999580at2"/>
<dbReference type="AlphaFoldDB" id="A0A1I0TEM0"/>
<feature type="transmembrane region" description="Helical" evidence="1">
    <location>
        <begin position="36"/>
        <end position="56"/>
    </location>
</feature>
<reference evidence="3 4" key="1">
    <citation type="submission" date="2016-10" db="EMBL/GenBank/DDBJ databases">
        <authorList>
            <person name="de Groot N.N."/>
        </authorList>
    </citation>
    <scope>NUCLEOTIDE SEQUENCE [LARGE SCALE GENOMIC DNA]</scope>
    <source>
        <strain evidence="3 4">DSM 44908</strain>
    </source>
</reference>
<keyword evidence="1" id="KW-1133">Transmembrane helix</keyword>
<dbReference type="RefSeq" id="WP_068364102.1">
    <property type="nucleotide sequence ID" value="NZ_FOJN01000006.1"/>
</dbReference>
<dbReference type="Proteomes" id="UP000182054">
    <property type="component" value="Unassembled WGS sequence"/>
</dbReference>
<name>A0A1I0TEM0_9NOCA</name>
<keyword evidence="1" id="KW-0472">Membrane</keyword>
<dbReference type="PROSITE" id="PS51318">
    <property type="entry name" value="TAT"/>
    <property type="match status" value="1"/>
</dbReference>
<keyword evidence="1" id="KW-0812">Transmembrane</keyword>
<proteinExistence type="predicted"/>
<feature type="transmembrane region" description="Helical" evidence="1">
    <location>
        <begin position="95"/>
        <end position="117"/>
    </location>
</feature>
<dbReference type="GeneID" id="85485737"/>
<keyword evidence="2" id="KW-0732">Signal</keyword>
<feature type="transmembrane region" description="Helical" evidence="1">
    <location>
        <begin position="63"/>
        <end position="83"/>
    </location>
</feature>
<gene>
    <name evidence="3" type="ORF">SAMN05444374_10616</name>
</gene>
<accession>A0A1I0TEM0</accession>
<feature type="signal peptide" evidence="2">
    <location>
        <begin position="1"/>
        <end position="26"/>
    </location>
</feature>
<protein>
    <submittedName>
        <fullName evidence="3">Uncharacterized protein</fullName>
    </submittedName>
</protein>
<sequence length="165" mass="16144">MTERRRAFRGAAVGALTGALAVAAHATADGGTPDSTSLTLVALVSVGLGLTASTVGTRRDGRIPIAGWLSAGQVIAHLVLVLATGHAHPVGAPMLAAHAAAVVVGAVLVASAERLAAVAGSVLRAIRFVPLVPAPAGSPPLTGHLSAVVPVPLLPALSRRGPPSA</sequence>
<evidence type="ECO:0000313" key="4">
    <source>
        <dbReference type="Proteomes" id="UP000182054"/>
    </source>
</evidence>
<feature type="chain" id="PRO_5039427035" evidence="2">
    <location>
        <begin position="27"/>
        <end position="165"/>
    </location>
</feature>
<dbReference type="InterPro" id="IPR006311">
    <property type="entry name" value="TAT_signal"/>
</dbReference>